<reference evidence="12 13" key="1">
    <citation type="journal article" date="2010" name="Stand. Genomic Sci.">
        <title>Complete genome sequence of Methanoplanus petrolearius type strain (SEBR 4847).</title>
        <authorList>
            <person name="Brambilla E."/>
            <person name="Djao O.D."/>
            <person name="Daligault H."/>
            <person name="Lapidus A."/>
            <person name="Lucas S."/>
            <person name="Hammon N."/>
            <person name="Nolan M."/>
            <person name="Tice H."/>
            <person name="Cheng J.F."/>
            <person name="Han C."/>
            <person name="Tapia R."/>
            <person name="Goodwin L."/>
            <person name="Pitluck S."/>
            <person name="Liolios K."/>
            <person name="Ivanova N."/>
            <person name="Mavromatis K."/>
            <person name="Mikhailova N."/>
            <person name="Pati A."/>
            <person name="Chen A."/>
            <person name="Palaniappan K."/>
            <person name="Land M."/>
            <person name="Hauser L."/>
            <person name="Chang Y.J."/>
            <person name="Jeffries C.D."/>
            <person name="Rohde M."/>
            <person name="Spring S."/>
            <person name="Sikorski J."/>
            <person name="Goker M."/>
            <person name="Woyke T."/>
            <person name="Bristow J."/>
            <person name="Eisen J.A."/>
            <person name="Markowitz V."/>
            <person name="Hugenholtz P."/>
            <person name="Kyrpides N.C."/>
            <person name="Klenk H.P."/>
        </authorList>
    </citation>
    <scope>NUCLEOTIDE SEQUENCE [LARGE SCALE GENOMIC DNA]</scope>
    <source>
        <strain evidence="13">DSM 11571 / OCM 486 / SEBR 4847</strain>
    </source>
</reference>
<dbReference type="InterPro" id="IPR018422">
    <property type="entry name" value="Cation/H_exchanger_CPA1"/>
</dbReference>
<dbReference type="EMBL" id="CP002117">
    <property type="protein sequence ID" value="ADN36482.1"/>
    <property type="molecule type" value="Genomic_DNA"/>
</dbReference>
<dbReference type="GeneID" id="9744202"/>
<feature type="transmembrane region" description="Helical" evidence="10">
    <location>
        <begin position="243"/>
        <end position="269"/>
    </location>
</feature>
<dbReference type="GO" id="GO:0051453">
    <property type="term" value="P:regulation of intracellular pH"/>
    <property type="evidence" value="ECO:0007669"/>
    <property type="project" value="TreeGrafter"/>
</dbReference>
<gene>
    <name evidence="12" type="ordered locus">Mpet_1729</name>
</gene>
<sequence>MPESVILSEEGIIILLLAIAIVMSIILRRVKFPYTIGLFIIGFVLAYFIAPNVSFLSPISGYVPNSDLILYIFLPPLIFESAIALNSRLLFKNIVPVLVMAIAGLVISVFVIGLLLSYLTPIPLIYLLVFGALISATDPVAVIALFKDLGVPKRLFTLVEGESLLNDASAIVTFNIIMGIVALQAYSGGASSIEEISVFFTYSLLFSFAGGIFIGSIMAFAIYGTIRASPDHPHLHQTVSLVIAYSAFLVSEAVFDLSGVVAVVAAGIIVNRMTSRRLGPAVREDLYKFWEYIGFLANSMIFLLVGITITSLGEPLIFSWGFVALAGAVIVAVAVARAVSVYGLYSVTNIIERDRSVSRSYQTVIFWGGLRGAVCLALVLSLPKEFPYRDMIAAFTVVVVVFTIIVQGTTTGPLIRFFKLQRPDNVLEFERLWLSVRSANESRKALLGMKDKGYIPADTLDSASSEYDTAVKDLREKFADFWRDCPGGDSIRELFWIKAIEHEQECYRRMYDAGLVSPGVLERLLYDADTRVDKIQSEGIYPSGTRYYSPVLKIGARFKKDISPLFGKLYAGDRKEELLDELFLMYAVSVSASETRDWVLDVADETGSGRTIIDPVVEEYGRMHESAKAGFRSLADSSPGAVNSFYDYLVSGIAISGAKKMLFDMKEEGFFDEKDIEAEISRLRREESRAREKVKEF</sequence>
<keyword evidence="8 10" id="KW-0472">Membrane</keyword>
<dbReference type="Proteomes" id="UP000006565">
    <property type="component" value="Chromosome"/>
</dbReference>
<keyword evidence="5 10" id="KW-1133">Transmembrane helix</keyword>
<dbReference type="InterPro" id="IPR004709">
    <property type="entry name" value="NaH_exchanger"/>
</dbReference>
<evidence type="ECO:0000256" key="3">
    <source>
        <dbReference type="ARBA" id="ARBA00022475"/>
    </source>
</evidence>
<feature type="transmembrane region" description="Helical" evidence="10">
    <location>
        <begin position="68"/>
        <end position="85"/>
    </location>
</feature>
<feature type="domain" description="Cation/H+ exchanger transmembrane" evidence="11">
    <location>
        <begin position="18"/>
        <end position="415"/>
    </location>
</feature>
<feature type="transmembrane region" description="Helical" evidence="10">
    <location>
        <begin position="97"/>
        <end position="118"/>
    </location>
</feature>
<dbReference type="Pfam" id="PF00999">
    <property type="entry name" value="Na_H_Exchanger"/>
    <property type="match status" value="1"/>
</dbReference>
<evidence type="ECO:0000256" key="2">
    <source>
        <dbReference type="ARBA" id="ARBA00022448"/>
    </source>
</evidence>
<keyword evidence="3" id="KW-1003">Cell membrane</keyword>
<protein>
    <submittedName>
        <fullName evidence="12">Sodium/hydrogen exchanger</fullName>
    </submittedName>
</protein>
<dbReference type="GO" id="GO:0015386">
    <property type="term" value="F:potassium:proton antiporter activity"/>
    <property type="evidence" value="ECO:0007669"/>
    <property type="project" value="TreeGrafter"/>
</dbReference>
<evidence type="ECO:0000256" key="5">
    <source>
        <dbReference type="ARBA" id="ARBA00022989"/>
    </source>
</evidence>
<dbReference type="GO" id="GO:0098719">
    <property type="term" value="P:sodium ion import across plasma membrane"/>
    <property type="evidence" value="ECO:0007669"/>
    <property type="project" value="TreeGrafter"/>
</dbReference>
<dbReference type="HOGENOM" id="CLU_005912_8_0_2"/>
<comment type="subcellular location">
    <subcellularLocation>
        <location evidence="1">Cell membrane</location>
        <topology evidence="1">Multi-pass membrane protein</topology>
    </subcellularLocation>
</comment>
<feature type="transmembrane region" description="Helical" evidence="10">
    <location>
        <begin position="289"/>
        <end position="311"/>
    </location>
</feature>
<feature type="transmembrane region" description="Helical" evidence="10">
    <location>
        <begin position="124"/>
        <end position="146"/>
    </location>
</feature>
<evidence type="ECO:0000313" key="13">
    <source>
        <dbReference type="Proteomes" id="UP000006565"/>
    </source>
</evidence>
<feature type="transmembrane region" description="Helical" evidence="10">
    <location>
        <begin position="34"/>
        <end position="56"/>
    </location>
</feature>
<dbReference type="PRINTS" id="PR01084">
    <property type="entry name" value="NAHEXCHNGR"/>
</dbReference>
<dbReference type="InterPro" id="IPR006153">
    <property type="entry name" value="Cation/H_exchanger_TM"/>
</dbReference>
<keyword evidence="2" id="KW-0813">Transport</keyword>
<feature type="transmembrane region" description="Helical" evidence="10">
    <location>
        <begin position="6"/>
        <end position="27"/>
    </location>
</feature>
<evidence type="ECO:0000256" key="4">
    <source>
        <dbReference type="ARBA" id="ARBA00022692"/>
    </source>
</evidence>
<feature type="transmembrane region" description="Helical" evidence="10">
    <location>
        <begin position="199"/>
        <end position="223"/>
    </location>
</feature>
<dbReference type="PANTHER" id="PTHR10110">
    <property type="entry name" value="SODIUM/HYDROGEN EXCHANGER"/>
    <property type="match status" value="1"/>
</dbReference>
<evidence type="ECO:0000256" key="1">
    <source>
        <dbReference type="ARBA" id="ARBA00004651"/>
    </source>
</evidence>
<dbReference type="eggNOG" id="arCOG01961">
    <property type="taxonomic scope" value="Archaea"/>
</dbReference>
<evidence type="ECO:0000259" key="11">
    <source>
        <dbReference type="Pfam" id="PF00999"/>
    </source>
</evidence>
<dbReference type="AlphaFoldDB" id="E1RHU4"/>
<dbReference type="Gene3D" id="6.10.140.1330">
    <property type="match status" value="1"/>
</dbReference>
<keyword evidence="13" id="KW-1185">Reference proteome</keyword>
<evidence type="ECO:0000313" key="12">
    <source>
        <dbReference type="EMBL" id="ADN36482.1"/>
    </source>
</evidence>
<feature type="transmembrane region" description="Helical" evidence="10">
    <location>
        <begin position="392"/>
        <end position="415"/>
    </location>
</feature>
<dbReference type="GO" id="GO:0015385">
    <property type="term" value="F:sodium:proton antiporter activity"/>
    <property type="evidence" value="ECO:0007669"/>
    <property type="project" value="InterPro"/>
</dbReference>
<keyword evidence="6" id="KW-0915">Sodium</keyword>
<evidence type="ECO:0000256" key="6">
    <source>
        <dbReference type="ARBA" id="ARBA00023053"/>
    </source>
</evidence>
<dbReference type="RefSeq" id="WP_013329659.1">
    <property type="nucleotide sequence ID" value="NC_014507.1"/>
</dbReference>
<evidence type="ECO:0000256" key="7">
    <source>
        <dbReference type="ARBA" id="ARBA00023065"/>
    </source>
</evidence>
<evidence type="ECO:0000256" key="8">
    <source>
        <dbReference type="ARBA" id="ARBA00023136"/>
    </source>
</evidence>
<dbReference type="STRING" id="679926.Mpet_1729"/>
<feature type="transmembrane region" description="Helical" evidence="10">
    <location>
        <begin position="317"/>
        <end position="339"/>
    </location>
</feature>
<dbReference type="KEGG" id="mpi:Mpet_1729"/>
<keyword evidence="4 10" id="KW-0812">Transmembrane</keyword>
<proteinExistence type="predicted"/>
<dbReference type="OrthoDB" id="11709at2157"/>
<keyword evidence="9" id="KW-0739">Sodium transport</keyword>
<feature type="transmembrane region" description="Helical" evidence="10">
    <location>
        <begin position="360"/>
        <end position="380"/>
    </location>
</feature>
<organism evidence="12 13">
    <name type="scientific">Methanolacinia petrolearia (strain DSM 11571 / OCM 486 / SEBR 4847)</name>
    <name type="common">Methanoplanus petrolearius</name>
    <dbReference type="NCBI Taxonomy" id="679926"/>
    <lineage>
        <taxon>Archaea</taxon>
        <taxon>Methanobacteriati</taxon>
        <taxon>Methanobacteriota</taxon>
        <taxon>Stenosarchaea group</taxon>
        <taxon>Methanomicrobia</taxon>
        <taxon>Methanomicrobiales</taxon>
        <taxon>Methanomicrobiaceae</taxon>
        <taxon>Methanolacinia</taxon>
    </lineage>
</organism>
<dbReference type="GO" id="GO:0005886">
    <property type="term" value="C:plasma membrane"/>
    <property type="evidence" value="ECO:0007669"/>
    <property type="project" value="UniProtKB-SubCell"/>
</dbReference>
<keyword evidence="7" id="KW-0406">Ion transport</keyword>
<evidence type="ECO:0000256" key="10">
    <source>
        <dbReference type="SAM" id="Phobius"/>
    </source>
</evidence>
<name>E1RHU4_METP4</name>
<dbReference type="PANTHER" id="PTHR10110:SF86">
    <property type="entry name" value="SODIUM_HYDROGEN EXCHANGER 7"/>
    <property type="match status" value="1"/>
</dbReference>
<accession>E1RHU4</accession>
<evidence type="ECO:0000256" key="9">
    <source>
        <dbReference type="ARBA" id="ARBA00023201"/>
    </source>
</evidence>